<keyword evidence="4 8" id="KW-0121">Carboxypeptidase</keyword>
<reference evidence="9" key="1">
    <citation type="journal article" date="2023" name="Plant Biotechnol. J.">
        <title>Chromosome-level wild Hevea brasiliensis genome provides new tools for genomic-assisted breeding and valuable loci to elevate rubber yield.</title>
        <authorList>
            <person name="Cheng H."/>
            <person name="Song X."/>
            <person name="Hu Y."/>
            <person name="Wu T."/>
            <person name="Yang Q."/>
            <person name="An Z."/>
            <person name="Feng S."/>
            <person name="Deng Z."/>
            <person name="Wu W."/>
            <person name="Zeng X."/>
            <person name="Tu M."/>
            <person name="Wang X."/>
            <person name="Huang H."/>
        </authorList>
    </citation>
    <scope>NUCLEOTIDE SEQUENCE</scope>
    <source>
        <strain evidence="9">MT/VB/25A 57/8</strain>
    </source>
</reference>
<proteinExistence type="inferred from homology"/>
<evidence type="ECO:0000313" key="10">
    <source>
        <dbReference type="Proteomes" id="UP001174677"/>
    </source>
</evidence>
<gene>
    <name evidence="9" type="ORF">P3X46_010591</name>
</gene>
<comment type="similarity">
    <text evidence="2 8">Belongs to the peptidase S10 family.</text>
</comment>
<keyword evidence="5 8" id="KW-0645">Protease</keyword>
<dbReference type="Gene3D" id="6.10.250.940">
    <property type="match status" value="1"/>
</dbReference>
<comment type="caution">
    <text evidence="9">The sequence shown here is derived from an EMBL/GenBank/DDBJ whole genome shotgun (WGS) entry which is preliminary data.</text>
</comment>
<dbReference type="InterPro" id="IPR033124">
    <property type="entry name" value="Ser_caboxypep_his_AS"/>
</dbReference>
<evidence type="ECO:0000256" key="1">
    <source>
        <dbReference type="ARBA" id="ARBA00004613"/>
    </source>
</evidence>
<dbReference type="Gene3D" id="3.40.50.1820">
    <property type="entry name" value="alpha/beta hydrolase"/>
    <property type="match status" value="1"/>
</dbReference>
<dbReference type="Pfam" id="PF00450">
    <property type="entry name" value="Peptidase_S10"/>
    <property type="match status" value="1"/>
</dbReference>
<name>A0ABQ9MEV8_HEVBR</name>
<keyword evidence="7" id="KW-0325">Glycoprotein</keyword>
<sequence>MVLFLQEIQKMAHLRELLLFFLVSITLVAAATSFSKVETGEEARREADRVTSLPGQPPVRFRHYSGYVNLRRNDQKALFYWFFEAEDGVSQKPLVLWLNGGPGCSSIAYGAAQELGPFLVRRDGSQLILNKYSWNKVANMLFLEAPVGVGFSYTNNSKDLHELGDRVTADDSHAFLINWFKRFPSFKSHNFYIAGESYAGHYVPQLAELIHDRNKEATKDSHINLKGFMIGNAVIHDETDLSGIVDYAWSHAIISDHLYHNVKECAFKQTVDAAAASNCSAHFKGFMDAYSGIDIYSIYTPVCLTSSQSSRKLVFGPRPLAIHDLWHMLPSGYDPCTEGYAEKFFNREDVQSALHANVTKLSYPYTPCSRVIERWNDSADTILPIIRKLMNAGLRIWVYSGDTDGRVPVTSTRYSINKMRLKIKEEWRAWFHKTQVAGWVETYEGGLILATVRGAGHQVPVIAPQQSLSLFSHFLSGKTLPSF</sequence>
<organism evidence="9 10">
    <name type="scientific">Hevea brasiliensis</name>
    <name type="common">Para rubber tree</name>
    <name type="synonym">Siphonia brasiliensis</name>
    <dbReference type="NCBI Taxonomy" id="3981"/>
    <lineage>
        <taxon>Eukaryota</taxon>
        <taxon>Viridiplantae</taxon>
        <taxon>Streptophyta</taxon>
        <taxon>Embryophyta</taxon>
        <taxon>Tracheophyta</taxon>
        <taxon>Spermatophyta</taxon>
        <taxon>Magnoliopsida</taxon>
        <taxon>eudicotyledons</taxon>
        <taxon>Gunneridae</taxon>
        <taxon>Pentapetalae</taxon>
        <taxon>rosids</taxon>
        <taxon>fabids</taxon>
        <taxon>Malpighiales</taxon>
        <taxon>Euphorbiaceae</taxon>
        <taxon>Crotonoideae</taxon>
        <taxon>Micrandreae</taxon>
        <taxon>Hevea</taxon>
    </lineage>
</organism>
<protein>
    <recommendedName>
        <fullName evidence="8">Carboxypeptidase</fullName>
        <ecNumber evidence="8">3.4.16.-</ecNumber>
    </recommendedName>
</protein>
<keyword evidence="3" id="KW-0964">Secreted</keyword>
<keyword evidence="10" id="KW-1185">Reference proteome</keyword>
<dbReference type="PRINTS" id="PR00724">
    <property type="entry name" value="CRBOXYPTASEC"/>
</dbReference>
<evidence type="ECO:0000256" key="8">
    <source>
        <dbReference type="RuleBase" id="RU361156"/>
    </source>
</evidence>
<dbReference type="InterPro" id="IPR029058">
    <property type="entry name" value="AB_hydrolase_fold"/>
</dbReference>
<dbReference type="Gene3D" id="3.40.50.11320">
    <property type="match status" value="1"/>
</dbReference>
<dbReference type="PROSITE" id="PS00560">
    <property type="entry name" value="CARBOXYPEPT_SER_HIS"/>
    <property type="match status" value="1"/>
</dbReference>
<evidence type="ECO:0000256" key="2">
    <source>
        <dbReference type="ARBA" id="ARBA00009431"/>
    </source>
</evidence>
<evidence type="ECO:0000256" key="7">
    <source>
        <dbReference type="ARBA" id="ARBA00023180"/>
    </source>
</evidence>
<dbReference type="PROSITE" id="PS00131">
    <property type="entry name" value="CARBOXYPEPT_SER_SER"/>
    <property type="match status" value="1"/>
</dbReference>
<dbReference type="EMBL" id="JARPOI010000006">
    <property type="protein sequence ID" value="KAJ9178732.1"/>
    <property type="molecule type" value="Genomic_DNA"/>
</dbReference>
<comment type="subcellular location">
    <subcellularLocation>
        <location evidence="1">Secreted</location>
    </subcellularLocation>
</comment>
<evidence type="ECO:0000256" key="4">
    <source>
        <dbReference type="ARBA" id="ARBA00022645"/>
    </source>
</evidence>
<accession>A0ABQ9MEV8</accession>
<dbReference type="PANTHER" id="PTHR11802">
    <property type="entry name" value="SERINE PROTEASE FAMILY S10 SERINE CARBOXYPEPTIDASE"/>
    <property type="match status" value="1"/>
</dbReference>
<dbReference type="EC" id="3.4.16.-" evidence="8"/>
<evidence type="ECO:0000256" key="5">
    <source>
        <dbReference type="ARBA" id="ARBA00022670"/>
    </source>
</evidence>
<dbReference type="InterPro" id="IPR018202">
    <property type="entry name" value="Ser_caboxypep_ser_AS"/>
</dbReference>
<evidence type="ECO:0000256" key="3">
    <source>
        <dbReference type="ARBA" id="ARBA00022525"/>
    </source>
</evidence>
<dbReference type="PANTHER" id="PTHR11802:SF280">
    <property type="entry name" value="SERINE CARBOXYPEPTIDASE-LIKE 35"/>
    <property type="match status" value="1"/>
</dbReference>
<dbReference type="SUPFAM" id="SSF53474">
    <property type="entry name" value="alpha/beta-Hydrolases"/>
    <property type="match status" value="1"/>
</dbReference>
<evidence type="ECO:0000256" key="6">
    <source>
        <dbReference type="ARBA" id="ARBA00022801"/>
    </source>
</evidence>
<keyword evidence="6 8" id="KW-0378">Hydrolase</keyword>
<dbReference type="InterPro" id="IPR001563">
    <property type="entry name" value="Peptidase_S10"/>
</dbReference>
<dbReference type="Proteomes" id="UP001174677">
    <property type="component" value="Chromosome 6"/>
</dbReference>
<evidence type="ECO:0000313" key="9">
    <source>
        <dbReference type="EMBL" id="KAJ9178732.1"/>
    </source>
</evidence>